<dbReference type="SUPFAM" id="SSF101898">
    <property type="entry name" value="NHL repeat"/>
    <property type="match status" value="1"/>
</dbReference>
<dbReference type="InterPro" id="IPR001258">
    <property type="entry name" value="NHL_repeat"/>
</dbReference>
<dbReference type="PANTHER" id="PTHR24104">
    <property type="entry name" value="E3 UBIQUITIN-PROTEIN LIGASE NHLRC1-RELATED"/>
    <property type="match status" value="1"/>
</dbReference>
<dbReference type="Gene3D" id="2.120.10.30">
    <property type="entry name" value="TolB, C-terminal domain"/>
    <property type="match status" value="2"/>
</dbReference>
<name>A0A818NC95_9BILA</name>
<dbReference type="EMBL" id="CAJNYT010003831">
    <property type="protein sequence ID" value="CAF3604336.1"/>
    <property type="molecule type" value="Genomic_DNA"/>
</dbReference>
<dbReference type="InterPro" id="IPR050952">
    <property type="entry name" value="TRIM-NHL_E3_ligases"/>
</dbReference>
<dbReference type="GO" id="GO:0000209">
    <property type="term" value="P:protein polyubiquitination"/>
    <property type="evidence" value="ECO:0007669"/>
    <property type="project" value="TreeGrafter"/>
</dbReference>
<reference evidence="3" key="1">
    <citation type="submission" date="2021-02" db="EMBL/GenBank/DDBJ databases">
        <authorList>
            <person name="Nowell W R."/>
        </authorList>
    </citation>
    <scope>NUCLEOTIDE SEQUENCE</scope>
</reference>
<dbReference type="GO" id="GO:0008270">
    <property type="term" value="F:zinc ion binding"/>
    <property type="evidence" value="ECO:0007669"/>
    <property type="project" value="UniProtKB-KW"/>
</dbReference>
<dbReference type="GO" id="GO:0043161">
    <property type="term" value="P:proteasome-mediated ubiquitin-dependent protein catabolic process"/>
    <property type="evidence" value="ECO:0007669"/>
    <property type="project" value="TreeGrafter"/>
</dbReference>
<evidence type="ECO:0000256" key="2">
    <source>
        <dbReference type="PROSITE-ProRule" id="PRU00504"/>
    </source>
</evidence>
<dbReference type="Proteomes" id="UP000663872">
    <property type="component" value="Unassembled WGS sequence"/>
</dbReference>
<dbReference type="SUPFAM" id="SSF56399">
    <property type="entry name" value="ADP-ribosylation"/>
    <property type="match status" value="1"/>
</dbReference>
<sequence length="765" mass="86510">MASAISSNDDFYTVDEDMRLEIFYLIWLDANANGKETRDTEQKLRSIINNLKKFQDVKQCQKYIEERSTNDRLVRIVSDQFGREIVPSIHKLRQVISIYVYCFDKVCKNKQWSDKFAKVKAVVTELGELITRIKADHKIQKIVEEPLSMNIFTIGGTSTTGANGQFIFSQILIDCLLRLKTNKVDKKELIDHCKQQYQGNSAELSNLREFREDYSPEKALWWYTRESFFYKTLNAALCNENIHIIFLFRGFISDIHRQLEAYQADDTLRVYRSQMISSDELETLKKSCDQFISINSFFSTSTDKKQALSFLNSCDVGDNLEPILFEIDANPALVTSKPFADVSPYSEFTDESEVLFMLGSIFRLQNVNRSSDDRVWIVRMTLCSDDEHDLKQIFIDMKDRLLSSEINLQTLGKLLWEMGKPDLTEKYFMRMLEQLSSDDPLLGDFYHDLGRLASNAGNLDKINIPVNAKWAQNGVTIAGGNGLGSATNQLNHPFGLFVDDDQTVVIADWGNNRIMQWKNGDTTNGQVVAGGKGRGDGLHQLDRPTDVLIDKETNSLIICDLGNQRVVRWSRRSGTTQGEILIDDIRCDGLAMDEQRYLYVSAVGKDEVRRYRLGEKNGTLVAGGNGAGGGLNQLKVPGYLFVDRDHSVYVSDYSNHRVMKWVEGAKEGIVVAGGQNKGNALTQLCYPLGIFVDTLGTLFVIGSGDCCVMRWTQGDKKQGTVVVGGNYRGARANQFNRPCGLSFDRHGNLYVADGDNNRVQRFSIE</sequence>
<dbReference type="GO" id="GO:0061630">
    <property type="term" value="F:ubiquitin protein ligase activity"/>
    <property type="evidence" value="ECO:0007669"/>
    <property type="project" value="TreeGrafter"/>
</dbReference>
<feature type="repeat" description="NHL" evidence="2">
    <location>
        <begin position="728"/>
        <end position="765"/>
    </location>
</feature>
<evidence type="ECO:0000313" key="3">
    <source>
        <dbReference type="EMBL" id="CAF3604336.1"/>
    </source>
</evidence>
<accession>A0A818NC95</accession>
<dbReference type="Pfam" id="PF01436">
    <property type="entry name" value="NHL"/>
    <property type="match status" value="1"/>
</dbReference>
<dbReference type="AlphaFoldDB" id="A0A818NC95"/>
<dbReference type="Gene3D" id="3.90.176.10">
    <property type="entry name" value="Toxin ADP-ribosyltransferase, Chain A, domain 1"/>
    <property type="match status" value="1"/>
</dbReference>
<organism evidence="3 4">
    <name type="scientific">Rotaria socialis</name>
    <dbReference type="NCBI Taxonomy" id="392032"/>
    <lineage>
        <taxon>Eukaryota</taxon>
        <taxon>Metazoa</taxon>
        <taxon>Spiralia</taxon>
        <taxon>Gnathifera</taxon>
        <taxon>Rotifera</taxon>
        <taxon>Eurotatoria</taxon>
        <taxon>Bdelloidea</taxon>
        <taxon>Philodinida</taxon>
        <taxon>Philodinidae</taxon>
        <taxon>Rotaria</taxon>
    </lineage>
</organism>
<dbReference type="CDD" id="cd05819">
    <property type="entry name" value="NHL"/>
    <property type="match status" value="1"/>
</dbReference>
<evidence type="ECO:0000313" key="4">
    <source>
        <dbReference type="Proteomes" id="UP000663872"/>
    </source>
</evidence>
<evidence type="ECO:0000256" key="1">
    <source>
        <dbReference type="ARBA" id="ARBA00022737"/>
    </source>
</evidence>
<dbReference type="PANTHER" id="PTHR24104:SF25">
    <property type="entry name" value="PROTEIN LIN-41"/>
    <property type="match status" value="1"/>
</dbReference>
<comment type="caution">
    <text evidence="3">The sequence shown here is derived from an EMBL/GenBank/DDBJ whole genome shotgun (WGS) entry which is preliminary data.</text>
</comment>
<gene>
    <name evidence="3" type="ORF">GRG538_LOCUS22848</name>
</gene>
<dbReference type="PROSITE" id="PS51996">
    <property type="entry name" value="TR_MART"/>
    <property type="match status" value="1"/>
</dbReference>
<dbReference type="InterPro" id="IPR011042">
    <property type="entry name" value="6-blade_b-propeller_TolB-like"/>
</dbReference>
<protein>
    <submittedName>
        <fullName evidence="3">Uncharacterized protein</fullName>
    </submittedName>
</protein>
<keyword evidence="1" id="KW-0677">Repeat</keyword>
<proteinExistence type="predicted"/>
<dbReference type="PROSITE" id="PS51125">
    <property type="entry name" value="NHL"/>
    <property type="match status" value="1"/>
</dbReference>